<name>A0ABV1G537_9FIRM</name>
<keyword evidence="2" id="KW-1185">Reference proteome</keyword>
<sequence length="76" mass="8371">MRILICAIRVAGIPLIAGGLLLLHRRCPGDGRTGICVLFMYYMQELYSISSFDLAGNGKKSPDSPADFFRFSVSRS</sequence>
<organism evidence="1 2">
    <name type="scientific">Faecousia intestinalis</name>
    <dbReference type="NCBI Taxonomy" id="3133167"/>
    <lineage>
        <taxon>Bacteria</taxon>
        <taxon>Bacillati</taxon>
        <taxon>Bacillota</taxon>
        <taxon>Clostridia</taxon>
        <taxon>Eubacteriales</taxon>
        <taxon>Oscillospiraceae</taxon>
        <taxon>Faecousia</taxon>
    </lineage>
</organism>
<dbReference type="RefSeq" id="WP_349135208.1">
    <property type="nucleotide sequence ID" value="NZ_JBBMFF010000163.1"/>
</dbReference>
<gene>
    <name evidence="1" type="ORF">WMO66_04590</name>
</gene>
<comment type="caution">
    <text evidence="1">The sequence shown here is derived from an EMBL/GenBank/DDBJ whole genome shotgun (WGS) entry which is preliminary data.</text>
</comment>
<dbReference type="Proteomes" id="UP001491552">
    <property type="component" value="Unassembled WGS sequence"/>
</dbReference>
<evidence type="ECO:0000313" key="1">
    <source>
        <dbReference type="EMBL" id="MEQ2510532.1"/>
    </source>
</evidence>
<accession>A0ABV1G537</accession>
<dbReference type="EMBL" id="JBBMFF010000163">
    <property type="protein sequence ID" value="MEQ2510532.1"/>
    <property type="molecule type" value="Genomic_DNA"/>
</dbReference>
<protein>
    <recommendedName>
        <fullName evidence="3">Secreted protein</fullName>
    </recommendedName>
</protein>
<reference evidence="1 2" key="1">
    <citation type="submission" date="2024-03" db="EMBL/GenBank/DDBJ databases">
        <title>Human intestinal bacterial collection.</title>
        <authorList>
            <person name="Pauvert C."/>
            <person name="Hitch T.C.A."/>
            <person name="Clavel T."/>
        </authorList>
    </citation>
    <scope>NUCLEOTIDE SEQUENCE [LARGE SCALE GENOMIC DNA]</scope>
    <source>
        <strain evidence="1 2">CLA-AA-H192</strain>
    </source>
</reference>
<proteinExistence type="predicted"/>
<evidence type="ECO:0000313" key="2">
    <source>
        <dbReference type="Proteomes" id="UP001491552"/>
    </source>
</evidence>
<evidence type="ECO:0008006" key="3">
    <source>
        <dbReference type="Google" id="ProtNLM"/>
    </source>
</evidence>